<evidence type="ECO:0000256" key="8">
    <source>
        <dbReference type="ARBA" id="ARBA00022801"/>
    </source>
</evidence>
<evidence type="ECO:0000313" key="17">
    <source>
        <dbReference type="EMBL" id="MDE4908447.1"/>
    </source>
</evidence>
<comment type="function">
    <text evidence="13 15">Possesses two activities: a DNA synthesis (polymerase) and an exonucleolytic activity that degrades single-stranded DNA in the 3' to 5' direction. Has a template-primer preference which is characteristic of a replicative DNA polymerase.</text>
</comment>
<keyword evidence="10 15" id="KW-0239">DNA-directed DNA polymerase</keyword>
<dbReference type="PANTHER" id="PTHR10416:SF0">
    <property type="entry name" value="DNA POLYMERASE DELTA SUBUNIT 2"/>
    <property type="match status" value="1"/>
</dbReference>
<sequence length="470" mass="52583">MLRPQEIVLGFLDCGMQVHPDVVSYIAEQGDLSLIPAIADSVPSDVSVIMTEHIPGFTRERDGTRFLTEAPVDVIYGVGTQENNGVDFTDFVHYFRDRYNRLSTILRTHKVYAGAMPIGGIAKNSRYYNMEIVLIGMVMEVRNTKNGHRMALLEDPTGMINILFNKDREEFTEAERLIPDEVIAVTGQLSSDGSLFFANSLARPDIPINHAPFLSETPGKAVFISDVHVGSNTFLGEAWEKFTAWLHEQPDIGYLIIAGDVVDGIGIYPDQDKELTIQNIYGQYEVFAEMLCKLPSHLQIVVSPGNHDAVRGAEPQPSLPPQFCQKFPDNVILVENPAVVRLQGVSVLMYHGRSFDDMIGLLPGASYTRPDEVMIEMLKRRHLTCTYGERTPIYACREDRLVIDPIPEIFHTGHVHISGITKYRGVLAINAGTWQSQTAFQKQMNLQPTPARAIIVDLQTLEPEVIDFQE</sequence>
<dbReference type="RefSeq" id="WP_274925075.1">
    <property type="nucleotide sequence ID" value="NZ_JAKELO010000002.1"/>
</dbReference>
<dbReference type="GO" id="GO:0003887">
    <property type="term" value="F:DNA-directed DNA polymerase activity"/>
    <property type="evidence" value="ECO:0007669"/>
    <property type="project" value="UniProtKB-UniRule"/>
</dbReference>
<keyword evidence="6 15" id="KW-0235">DNA replication</keyword>
<dbReference type="GO" id="GO:0006271">
    <property type="term" value="P:DNA strand elongation involved in DNA replication"/>
    <property type="evidence" value="ECO:0007669"/>
    <property type="project" value="TreeGrafter"/>
</dbReference>
<dbReference type="Gene3D" id="2.40.50.140">
    <property type="entry name" value="Nucleic acid-binding proteins"/>
    <property type="match status" value="1"/>
</dbReference>
<evidence type="ECO:0000256" key="15">
    <source>
        <dbReference type="HAMAP-Rule" id="MF_00325"/>
    </source>
</evidence>
<reference evidence="17" key="1">
    <citation type="submission" date="2022-01" db="EMBL/GenBank/DDBJ databases">
        <title>Draft genome of Methanogenium marinum DSM 15558.</title>
        <authorList>
            <person name="Chen S.-C."/>
            <person name="You Y.-T."/>
        </authorList>
    </citation>
    <scope>NUCLEOTIDE SEQUENCE</scope>
    <source>
        <strain evidence="17">DSM 15558</strain>
    </source>
</reference>
<dbReference type="EC" id="3.1.11.1" evidence="15"/>
<dbReference type="EC" id="2.7.7.7" evidence="15"/>
<keyword evidence="8 15" id="KW-0378">Hydrolase</keyword>
<evidence type="ECO:0000256" key="11">
    <source>
        <dbReference type="ARBA" id="ARBA00023125"/>
    </source>
</evidence>
<evidence type="ECO:0000256" key="3">
    <source>
        <dbReference type="ARBA" id="ARBA00011315"/>
    </source>
</evidence>
<dbReference type="HAMAP" id="MF_00325">
    <property type="entry name" value="DNApol_II_A_arch"/>
    <property type="match status" value="1"/>
</dbReference>
<dbReference type="SUPFAM" id="SSF56300">
    <property type="entry name" value="Metallo-dependent phosphatases"/>
    <property type="match status" value="1"/>
</dbReference>
<evidence type="ECO:0000256" key="14">
    <source>
        <dbReference type="ARBA" id="ARBA00049244"/>
    </source>
</evidence>
<evidence type="ECO:0000313" key="18">
    <source>
        <dbReference type="Proteomes" id="UP001143747"/>
    </source>
</evidence>
<dbReference type="InterPro" id="IPR007185">
    <property type="entry name" value="DNA_pol_a/d/e_bsu"/>
</dbReference>
<dbReference type="AlphaFoldDB" id="A0A9Q4KTD3"/>
<comment type="catalytic activity">
    <reaction evidence="1 15">
        <text>Exonucleolytic cleavage in the 3'- to 5'-direction to yield nucleoside 5'-phosphates.</text>
        <dbReference type="EC" id="3.1.11.1"/>
    </reaction>
</comment>
<evidence type="ECO:0000256" key="5">
    <source>
        <dbReference type="ARBA" id="ARBA00022695"/>
    </source>
</evidence>
<dbReference type="InterPro" id="IPR011149">
    <property type="entry name" value="Pol2_small_arc"/>
</dbReference>
<keyword evidence="4 15" id="KW-0808">Transferase</keyword>
<comment type="subunit">
    <text evidence="3 15">Heterodimer of a large subunit and a small subunit.</text>
</comment>
<dbReference type="InterPro" id="IPR024826">
    <property type="entry name" value="DNA_pol_delta/II_ssu"/>
</dbReference>
<dbReference type="Proteomes" id="UP001143747">
    <property type="component" value="Unassembled WGS sequence"/>
</dbReference>
<accession>A0A9Q4KTD3</accession>
<keyword evidence="7 15" id="KW-0540">Nuclease</keyword>
<evidence type="ECO:0000256" key="2">
    <source>
        <dbReference type="ARBA" id="ARBA00006035"/>
    </source>
</evidence>
<dbReference type="Gene3D" id="3.60.21.50">
    <property type="match status" value="1"/>
</dbReference>
<keyword evidence="18" id="KW-1185">Reference proteome</keyword>
<evidence type="ECO:0000256" key="12">
    <source>
        <dbReference type="ARBA" id="ARBA00023268"/>
    </source>
</evidence>
<keyword evidence="9 15" id="KW-0269">Exonuclease</keyword>
<evidence type="ECO:0000256" key="6">
    <source>
        <dbReference type="ARBA" id="ARBA00022705"/>
    </source>
</evidence>
<name>A0A9Q4KTD3_9EURY</name>
<dbReference type="NCBIfam" id="NF003118">
    <property type="entry name" value="PRK04036.1-3"/>
    <property type="match status" value="1"/>
</dbReference>
<comment type="similarity">
    <text evidence="2 15">Belongs to the DNA polymerase delta/II small subunit family.</text>
</comment>
<dbReference type="GO" id="GO:0003677">
    <property type="term" value="F:DNA binding"/>
    <property type="evidence" value="ECO:0007669"/>
    <property type="project" value="UniProtKB-UniRule"/>
</dbReference>
<evidence type="ECO:0000259" key="16">
    <source>
        <dbReference type="Pfam" id="PF04042"/>
    </source>
</evidence>
<protein>
    <recommendedName>
        <fullName evidence="15">DNA polymerase II small subunit</fullName>
        <shortName evidence="15">Pol II</shortName>
        <ecNumber evidence="15">2.7.7.7</ecNumber>
    </recommendedName>
    <alternativeName>
        <fullName evidence="15">Exodeoxyribonuclease small subunit</fullName>
        <ecNumber evidence="15">3.1.11.1</ecNumber>
    </alternativeName>
</protein>
<comment type="catalytic activity">
    <reaction evidence="14 15">
        <text>DNA(n) + a 2'-deoxyribonucleoside 5'-triphosphate = DNA(n+1) + diphosphate</text>
        <dbReference type="Rhea" id="RHEA:22508"/>
        <dbReference type="Rhea" id="RHEA-COMP:17339"/>
        <dbReference type="Rhea" id="RHEA-COMP:17340"/>
        <dbReference type="ChEBI" id="CHEBI:33019"/>
        <dbReference type="ChEBI" id="CHEBI:61560"/>
        <dbReference type="ChEBI" id="CHEBI:173112"/>
        <dbReference type="EC" id="2.7.7.7"/>
    </reaction>
</comment>
<keyword evidence="12 15" id="KW-0511">Multifunctional enzyme</keyword>
<dbReference type="GO" id="GO:0006308">
    <property type="term" value="P:DNA catabolic process"/>
    <property type="evidence" value="ECO:0007669"/>
    <property type="project" value="UniProtKB-UniRule"/>
</dbReference>
<dbReference type="PANTHER" id="PTHR10416">
    <property type="entry name" value="DNA POLYMERASE DELTA SUBUNIT 2"/>
    <property type="match status" value="1"/>
</dbReference>
<gene>
    <name evidence="15" type="primary">polB</name>
    <name evidence="17" type="ORF">L0665_07450</name>
</gene>
<dbReference type="CDD" id="cd07386">
    <property type="entry name" value="MPP_DNA_pol_II_small_archeal_C"/>
    <property type="match status" value="1"/>
</dbReference>
<organism evidence="17 18">
    <name type="scientific">Methanogenium marinum</name>
    <dbReference type="NCBI Taxonomy" id="348610"/>
    <lineage>
        <taxon>Archaea</taxon>
        <taxon>Methanobacteriati</taxon>
        <taxon>Methanobacteriota</taxon>
        <taxon>Stenosarchaea group</taxon>
        <taxon>Methanomicrobia</taxon>
        <taxon>Methanomicrobiales</taxon>
        <taxon>Methanomicrobiaceae</taxon>
        <taxon>Methanogenium</taxon>
    </lineage>
</organism>
<evidence type="ECO:0000256" key="1">
    <source>
        <dbReference type="ARBA" id="ARBA00000563"/>
    </source>
</evidence>
<evidence type="ECO:0000256" key="13">
    <source>
        <dbReference type="ARBA" id="ARBA00024817"/>
    </source>
</evidence>
<dbReference type="Pfam" id="PF04042">
    <property type="entry name" value="DNA_pol_E_B"/>
    <property type="match status" value="1"/>
</dbReference>
<dbReference type="GO" id="GO:0042575">
    <property type="term" value="C:DNA polymerase complex"/>
    <property type="evidence" value="ECO:0007669"/>
    <property type="project" value="TreeGrafter"/>
</dbReference>
<dbReference type="InterPro" id="IPR012340">
    <property type="entry name" value="NA-bd_OB-fold"/>
</dbReference>
<evidence type="ECO:0000256" key="7">
    <source>
        <dbReference type="ARBA" id="ARBA00022722"/>
    </source>
</evidence>
<keyword evidence="11 15" id="KW-0238">DNA-binding</keyword>
<evidence type="ECO:0000256" key="10">
    <source>
        <dbReference type="ARBA" id="ARBA00022932"/>
    </source>
</evidence>
<comment type="caution">
    <text evidence="17">The sequence shown here is derived from an EMBL/GenBank/DDBJ whole genome shotgun (WGS) entry which is preliminary data.</text>
</comment>
<dbReference type="EMBL" id="JAKELO010000002">
    <property type="protein sequence ID" value="MDE4908447.1"/>
    <property type="molecule type" value="Genomic_DNA"/>
</dbReference>
<dbReference type="PIRSF" id="PIRSF000803">
    <property type="entry name" value="Arc_Pol2_small"/>
    <property type="match status" value="1"/>
</dbReference>
<feature type="domain" description="DNA polymerase alpha/delta/epsilon subunit B" evidence="16">
    <location>
        <begin position="222"/>
        <end position="413"/>
    </location>
</feature>
<dbReference type="CDD" id="cd04490">
    <property type="entry name" value="PolII_SU_OBF"/>
    <property type="match status" value="1"/>
</dbReference>
<evidence type="ECO:0000256" key="4">
    <source>
        <dbReference type="ARBA" id="ARBA00022679"/>
    </source>
</evidence>
<dbReference type="InterPro" id="IPR029052">
    <property type="entry name" value="Metallo-depent_PP-like"/>
</dbReference>
<keyword evidence="5 15" id="KW-0548">Nucleotidyltransferase</keyword>
<dbReference type="GO" id="GO:0008310">
    <property type="term" value="F:single-stranded DNA 3'-5' DNA exonuclease activity"/>
    <property type="evidence" value="ECO:0007669"/>
    <property type="project" value="UniProtKB-EC"/>
</dbReference>
<proteinExistence type="inferred from homology"/>
<evidence type="ECO:0000256" key="9">
    <source>
        <dbReference type="ARBA" id="ARBA00022839"/>
    </source>
</evidence>